<proteinExistence type="predicted"/>
<protein>
    <submittedName>
        <fullName evidence="2">Uncharacterized protein</fullName>
    </submittedName>
</protein>
<sequence length="60" mass="6965">MSIYEEMKADLKELVKLVRQAEQYNAAVGYGALRPDEDTNRLHLQRAVRIDELSRKYGLV</sequence>
<evidence type="ECO:0000313" key="4">
    <source>
        <dbReference type="Proteomes" id="UP000596192"/>
    </source>
</evidence>
<dbReference type="EMBL" id="SMMU01000072">
    <property type="protein sequence ID" value="TCL15268.1"/>
    <property type="molecule type" value="Genomic_DNA"/>
</dbReference>
<gene>
    <name evidence="2" type="ORF">EV691_1726</name>
    <name evidence="1" type="ORF">GKQ51_22785</name>
</gene>
<keyword evidence="1" id="KW-0614">Plasmid</keyword>
<evidence type="ECO:0000313" key="3">
    <source>
        <dbReference type="Proteomes" id="UP000295169"/>
    </source>
</evidence>
<dbReference type="OrthoDB" id="6955816at2"/>
<organism evidence="2 3">
    <name type="scientific">Azotobacter chroococcum</name>
    <dbReference type="NCBI Taxonomy" id="353"/>
    <lineage>
        <taxon>Bacteria</taxon>
        <taxon>Pseudomonadati</taxon>
        <taxon>Pseudomonadota</taxon>
        <taxon>Gammaproteobacteria</taxon>
        <taxon>Pseudomonadales</taxon>
        <taxon>Pseudomonadaceae</taxon>
        <taxon>Azotobacter</taxon>
    </lineage>
</organism>
<dbReference type="EMBL" id="CP066311">
    <property type="protein sequence ID" value="QQE91045.1"/>
    <property type="molecule type" value="Genomic_DNA"/>
</dbReference>
<reference evidence="1 4" key="2">
    <citation type="submission" date="2020-12" db="EMBL/GenBank/DDBJ databases">
        <title>Genomic Analysis and Response surface optimization of nitrogen-fixing conditions for A. chroococcum strain HR1, Isolation from rhizosphere soil.</title>
        <authorList>
            <person name="Li J."/>
            <person name="Yang H."/>
            <person name="Liu H."/>
            <person name="Wang C."/>
            <person name="Tian Y."/>
            <person name="Lu X.Y."/>
        </authorList>
    </citation>
    <scope>NUCLEOTIDE SEQUENCE [LARGE SCALE GENOMIC DNA]</scope>
    <source>
        <strain evidence="1 4">HR1</strain>
        <plasmid evidence="1 4">unnamed1</plasmid>
    </source>
</reference>
<dbReference type="Proteomes" id="UP000295169">
    <property type="component" value="Unassembled WGS sequence"/>
</dbReference>
<dbReference type="RefSeq" id="WP_131254713.1">
    <property type="nucleotide sequence ID" value="NZ_CP066311.1"/>
</dbReference>
<accession>A0A4U1KVZ4</accession>
<name>A0A4U1KVZ4_9GAMM</name>
<reference evidence="2 3" key="1">
    <citation type="submission" date="2019-03" db="EMBL/GenBank/DDBJ databases">
        <title>Genomic Encyclopedia of Type Strains, Phase IV (KMG-IV): sequencing the most valuable type-strain genomes for metagenomic binning, comparative biology and taxonomic classification.</title>
        <authorList>
            <person name="Goeker M."/>
        </authorList>
    </citation>
    <scope>NUCLEOTIDE SEQUENCE [LARGE SCALE GENOMIC DNA]</scope>
    <source>
        <strain evidence="2 3">DSM 2286</strain>
    </source>
</reference>
<dbReference type="AlphaFoldDB" id="A0A4U1KVZ4"/>
<geneLocation type="plasmid" evidence="1 4">
    <name>unnamed1</name>
</geneLocation>
<dbReference type="Proteomes" id="UP000596192">
    <property type="component" value="Plasmid unnamed1"/>
</dbReference>
<evidence type="ECO:0000313" key="1">
    <source>
        <dbReference type="EMBL" id="QQE91045.1"/>
    </source>
</evidence>
<evidence type="ECO:0000313" key="2">
    <source>
        <dbReference type="EMBL" id="TCL15268.1"/>
    </source>
</evidence>